<dbReference type="PANTHER" id="PTHR47389">
    <property type="entry name" value="OS09G0436400 PROTEIN"/>
    <property type="match status" value="1"/>
</dbReference>
<gene>
    <name evidence="1" type="ORF">RHSIM_Rhsim02G0098800</name>
</gene>
<dbReference type="Proteomes" id="UP000626092">
    <property type="component" value="Unassembled WGS sequence"/>
</dbReference>
<proteinExistence type="predicted"/>
<evidence type="ECO:0000313" key="1">
    <source>
        <dbReference type="EMBL" id="KAF7151774.1"/>
    </source>
</evidence>
<sequence length="446" mass="49693">MELKCRDPEQRMARLSPWKRGRSESWGPYQICCHSFWEKFDTNTDANIDLDLDIKKLALKVSPFVVSLVSLAAGKPLFMASGTITKSEEVNGTYFSSILTSASLLRTSAESDAIPDDIKVNVHIRDGTLCEGQVLAYDWHYNIAWIKIKSDAPLATASLRLLDDSMSVVPSGIQDKELGSDCFQLHPHSDFFKLCPGDMVVAVGRYFQPPDEIMAAPGRFSLDCCDFDCKELLWGNCKISEVCGIGGPLINRHGEVIGVNFYDRLCTPFLPISIASKCLEHLKKYRRFCRPLLGMEITNLYAASLGKLDRINLKFPNESNGVFVEKVRYPLHMILDGSVTEIFLESHASLQNLPNINQVIGGSPAECAGILSGDVIVQCAGNFVQSVLEFYGISWDKCGESVEVVVLRSRTGDRLNLTLKVGETSSDKINRWPLPERCRVDVKRVR</sequence>
<dbReference type="InterPro" id="IPR036034">
    <property type="entry name" value="PDZ_sf"/>
</dbReference>
<dbReference type="Gene3D" id="2.40.10.10">
    <property type="entry name" value="Trypsin-like serine proteases"/>
    <property type="match status" value="1"/>
</dbReference>
<keyword evidence="2" id="KW-1185">Reference proteome</keyword>
<dbReference type="SUPFAM" id="SSF50156">
    <property type="entry name" value="PDZ domain-like"/>
    <property type="match status" value="1"/>
</dbReference>
<accession>A0A834HD51</accession>
<reference evidence="1" key="1">
    <citation type="submission" date="2019-11" db="EMBL/GenBank/DDBJ databases">
        <authorList>
            <person name="Liu Y."/>
            <person name="Hou J."/>
            <person name="Li T.-Q."/>
            <person name="Guan C.-H."/>
            <person name="Wu X."/>
            <person name="Wu H.-Z."/>
            <person name="Ling F."/>
            <person name="Zhang R."/>
            <person name="Shi X.-G."/>
            <person name="Ren J.-P."/>
            <person name="Chen E.-F."/>
            <person name="Sun J.-M."/>
        </authorList>
    </citation>
    <scope>NUCLEOTIDE SEQUENCE</scope>
    <source>
        <strain evidence="1">Adult_tree_wgs_1</strain>
        <tissue evidence="1">Leaves</tissue>
    </source>
</reference>
<dbReference type="AlphaFoldDB" id="A0A834HD51"/>
<dbReference type="Pfam" id="PF13365">
    <property type="entry name" value="Trypsin_2"/>
    <property type="match status" value="1"/>
</dbReference>
<dbReference type="InterPro" id="IPR043504">
    <property type="entry name" value="Peptidase_S1_PA_chymotrypsin"/>
</dbReference>
<comment type="caution">
    <text evidence="1">The sequence shown here is derived from an EMBL/GenBank/DDBJ whole genome shotgun (WGS) entry which is preliminary data.</text>
</comment>
<dbReference type="InterPro" id="IPR009003">
    <property type="entry name" value="Peptidase_S1_PA"/>
</dbReference>
<evidence type="ECO:0000313" key="2">
    <source>
        <dbReference type="Proteomes" id="UP000626092"/>
    </source>
</evidence>
<dbReference type="SUPFAM" id="SSF50494">
    <property type="entry name" value="Trypsin-like serine proteases"/>
    <property type="match status" value="1"/>
</dbReference>
<dbReference type="PANTHER" id="PTHR47389:SF4">
    <property type="entry name" value="OS09G0436400 PROTEIN"/>
    <property type="match status" value="1"/>
</dbReference>
<dbReference type="Gene3D" id="2.30.42.10">
    <property type="match status" value="1"/>
</dbReference>
<protein>
    <recommendedName>
        <fullName evidence="3">PDZ domain-containing protein</fullName>
    </recommendedName>
</protein>
<dbReference type="EMBL" id="WJXA01000002">
    <property type="protein sequence ID" value="KAF7151774.1"/>
    <property type="molecule type" value="Genomic_DNA"/>
</dbReference>
<evidence type="ECO:0008006" key="3">
    <source>
        <dbReference type="Google" id="ProtNLM"/>
    </source>
</evidence>
<organism evidence="1 2">
    <name type="scientific">Rhododendron simsii</name>
    <name type="common">Sims's rhododendron</name>
    <dbReference type="NCBI Taxonomy" id="118357"/>
    <lineage>
        <taxon>Eukaryota</taxon>
        <taxon>Viridiplantae</taxon>
        <taxon>Streptophyta</taxon>
        <taxon>Embryophyta</taxon>
        <taxon>Tracheophyta</taxon>
        <taxon>Spermatophyta</taxon>
        <taxon>Magnoliopsida</taxon>
        <taxon>eudicotyledons</taxon>
        <taxon>Gunneridae</taxon>
        <taxon>Pentapetalae</taxon>
        <taxon>asterids</taxon>
        <taxon>Ericales</taxon>
        <taxon>Ericaceae</taxon>
        <taxon>Ericoideae</taxon>
        <taxon>Rhodoreae</taxon>
        <taxon>Rhododendron</taxon>
    </lineage>
</organism>
<name>A0A834HD51_RHOSS</name>
<dbReference type="OrthoDB" id="4217619at2759"/>